<dbReference type="Proteomes" id="UP000233343">
    <property type="component" value="Unassembled WGS sequence"/>
</dbReference>
<dbReference type="EMBL" id="PISD01000031">
    <property type="protein sequence ID" value="PKG28193.1"/>
    <property type="molecule type" value="Genomic_DNA"/>
</dbReference>
<comment type="caution">
    <text evidence="2">The sequence shown here is derived from an EMBL/GenBank/DDBJ whole genome shotgun (WGS) entry which is preliminary data.</text>
</comment>
<dbReference type="RefSeq" id="WP_066196428.1">
    <property type="nucleotide sequence ID" value="NZ_JARMMB010000009.1"/>
</dbReference>
<keyword evidence="1" id="KW-0175">Coiled coil</keyword>
<evidence type="ECO:0000313" key="3">
    <source>
        <dbReference type="Proteomes" id="UP000233343"/>
    </source>
</evidence>
<sequence>MAFNFVVCKGCKGKFRNKNTHKPFVGYYNREPVYKHFYSCPSCNYEHVIRLYHPTTNKWYDEVMCLDLSLCMHQYNIVEYQKTLIDYEIAIEELNKANNKIKRKLGLE</sequence>
<keyword evidence="3" id="KW-1185">Reference proteome</keyword>
<reference evidence="2 3" key="1">
    <citation type="journal article" date="2010" name="Int. J. Syst. Evol. Microbiol.">
        <title>Bacillus horneckiae sp. nov., isolated from a spacecraft-assembly clean room.</title>
        <authorList>
            <person name="Vaishampayan P."/>
            <person name="Probst A."/>
            <person name="Krishnamurthi S."/>
            <person name="Ghosh S."/>
            <person name="Osman S."/>
            <person name="McDowall A."/>
            <person name="Ruckmani A."/>
            <person name="Mayilraj S."/>
            <person name="Venkateswaran K."/>
        </authorList>
    </citation>
    <scope>NUCLEOTIDE SEQUENCE [LARGE SCALE GENOMIC DNA]</scope>
    <source>
        <strain evidence="3">1PO1SC</strain>
    </source>
</reference>
<gene>
    <name evidence="2" type="ORF">CWS20_15225</name>
</gene>
<organism evidence="2 3">
    <name type="scientific">Cytobacillus horneckiae</name>
    <dbReference type="NCBI Taxonomy" id="549687"/>
    <lineage>
        <taxon>Bacteria</taxon>
        <taxon>Bacillati</taxon>
        <taxon>Bacillota</taxon>
        <taxon>Bacilli</taxon>
        <taxon>Bacillales</taxon>
        <taxon>Bacillaceae</taxon>
        <taxon>Cytobacillus</taxon>
    </lineage>
</organism>
<evidence type="ECO:0000313" key="2">
    <source>
        <dbReference type="EMBL" id="PKG28193.1"/>
    </source>
</evidence>
<proteinExistence type="predicted"/>
<feature type="coiled-coil region" evidence="1">
    <location>
        <begin position="77"/>
        <end position="104"/>
    </location>
</feature>
<name>A0A2N0ZFD4_9BACI</name>
<accession>A0A2N0ZFD4</accession>
<protein>
    <submittedName>
        <fullName evidence="2">Uncharacterized protein</fullName>
    </submittedName>
</protein>
<evidence type="ECO:0000256" key="1">
    <source>
        <dbReference type="SAM" id="Coils"/>
    </source>
</evidence>
<dbReference type="AlphaFoldDB" id="A0A2N0ZFD4"/>